<protein>
    <submittedName>
        <fullName evidence="6">RNA polymerase sigma factor (Sigma-70 family)</fullName>
    </submittedName>
</protein>
<dbReference type="Proteomes" id="UP000292262">
    <property type="component" value="Unassembled WGS sequence"/>
</dbReference>
<dbReference type="NCBIfam" id="TIGR02937">
    <property type="entry name" value="sigma70-ECF"/>
    <property type="match status" value="1"/>
</dbReference>
<evidence type="ECO:0000313" key="6">
    <source>
        <dbReference type="EMBL" id="RZS99457.1"/>
    </source>
</evidence>
<proteinExistence type="inferred from homology"/>
<dbReference type="GO" id="GO:0003677">
    <property type="term" value="F:DNA binding"/>
    <property type="evidence" value="ECO:0007669"/>
    <property type="project" value="UniProtKB-KW"/>
</dbReference>
<evidence type="ECO:0000256" key="4">
    <source>
        <dbReference type="ARBA" id="ARBA00023125"/>
    </source>
</evidence>
<keyword evidence="5" id="KW-0804">Transcription</keyword>
<dbReference type="RefSeq" id="WP_130285295.1">
    <property type="nucleotide sequence ID" value="NZ_SGXE01000001.1"/>
</dbReference>
<gene>
    <name evidence="6" type="ORF">EV197_0667</name>
</gene>
<dbReference type="SUPFAM" id="SSF88659">
    <property type="entry name" value="Sigma3 and sigma4 domains of RNA polymerase sigma factors"/>
    <property type="match status" value="1"/>
</dbReference>
<dbReference type="Gene3D" id="1.10.10.10">
    <property type="entry name" value="Winged helix-like DNA-binding domain superfamily/Winged helix DNA-binding domain"/>
    <property type="match status" value="1"/>
</dbReference>
<dbReference type="InterPro" id="IPR039425">
    <property type="entry name" value="RNA_pol_sigma-70-like"/>
</dbReference>
<dbReference type="InterPro" id="IPR013324">
    <property type="entry name" value="RNA_pol_sigma_r3/r4-like"/>
</dbReference>
<keyword evidence="7" id="KW-1185">Reference proteome</keyword>
<dbReference type="GO" id="GO:0006352">
    <property type="term" value="P:DNA-templated transcription initiation"/>
    <property type="evidence" value="ECO:0007669"/>
    <property type="project" value="InterPro"/>
</dbReference>
<keyword evidence="3" id="KW-0731">Sigma factor</keyword>
<dbReference type="InterPro" id="IPR014284">
    <property type="entry name" value="RNA_pol_sigma-70_dom"/>
</dbReference>
<dbReference type="Gene3D" id="1.10.1740.10">
    <property type="match status" value="1"/>
</dbReference>
<accession>A0A4Q7PH37</accession>
<dbReference type="PANTHER" id="PTHR43133:SF8">
    <property type="entry name" value="RNA POLYMERASE SIGMA FACTOR HI_1459-RELATED"/>
    <property type="match status" value="1"/>
</dbReference>
<dbReference type="EMBL" id="SGXE01000001">
    <property type="protein sequence ID" value="RZS99457.1"/>
    <property type="molecule type" value="Genomic_DNA"/>
</dbReference>
<dbReference type="AlphaFoldDB" id="A0A4Q7PH37"/>
<name>A0A4Q7PH37_9FLAO</name>
<dbReference type="InterPro" id="IPR036388">
    <property type="entry name" value="WH-like_DNA-bd_sf"/>
</dbReference>
<dbReference type="SUPFAM" id="SSF88946">
    <property type="entry name" value="Sigma2 domain of RNA polymerase sigma factors"/>
    <property type="match status" value="1"/>
</dbReference>
<keyword evidence="2" id="KW-0805">Transcription regulation</keyword>
<evidence type="ECO:0000256" key="5">
    <source>
        <dbReference type="ARBA" id="ARBA00023163"/>
    </source>
</evidence>
<keyword evidence="4" id="KW-0238">DNA-binding</keyword>
<dbReference type="InterPro" id="IPR013325">
    <property type="entry name" value="RNA_pol_sigma_r2"/>
</dbReference>
<comment type="caution">
    <text evidence="6">The sequence shown here is derived from an EMBL/GenBank/DDBJ whole genome shotgun (WGS) entry which is preliminary data.</text>
</comment>
<sequence>MKTQQQKITGILKGDPVTLNSFYTKNFPAVKAYVVLNKGKVEDAEDIFQEALLLIYEKLSTEELSLYASIDAYCYGVCKNLWRNRLRNNKLVCCDMSALCNDPTAVSFVEEMDRIAREGLYSKYFQKLTTTSRELWKLFFEGNTTREVANRLGMKEGCVRKKKFDAKKQLVQMITKDPMYAELSA</sequence>
<evidence type="ECO:0000256" key="3">
    <source>
        <dbReference type="ARBA" id="ARBA00023082"/>
    </source>
</evidence>
<organism evidence="6 7">
    <name type="scientific">Aquimarina brevivitae</name>
    <dbReference type="NCBI Taxonomy" id="323412"/>
    <lineage>
        <taxon>Bacteria</taxon>
        <taxon>Pseudomonadati</taxon>
        <taxon>Bacteroidota</taxon>
        <taxon>Flavobacteriia</taxon>
        <taxon>Flavobacteriales</taxon>
        <taxon>Flavobacteriaceae</taxon>
        <taxon>Aquimarina</taxon>
    </lineage>
</organism>
<evidence type="ECO:0000256" key="2">
    <source>
        <dbReference type="ARBA" id="ARBA00023015"/>
    </source>
</evidence>
<reference evidence="6 7" key="1">
    <citation type="submission" date="2019-02" db="EMBL/GenBank/DDBJ databases">
        <title>Genomic Encyclopedia of Type Strains, Phase IV (KMG-IV): sequencing the most valuable type-strain genomes for metagenomic binning, comparative biology and taxonomic classification.</title>
        <authorList>
            <person name="Goeker M."/>
        </authorList>
    </citation>
    <scope>NUCLEOTIDE SEQUENCE [LARGE SCALE GENOMIC DNA]</scope>
    <source>
        <strain evidence="6 7">DSM 17196</strain>
    </source>
</reference>
<evidence type="ECO:0000256" key="1">
    <source>
        <dbReference type="ARBA" id="ARBA00010641"/>
    </source>
</evidence>
<dbReference type="GO" id="GO:0016987">
    <property type="term" value="F:sigma factor activity"/>
    <property type="evidence" value="ECO:0007669"/>
    <property type="project" value="UniProtKB-KW"/>
</dbReference>
<dbReference type="OrthoDB" id="1163416at2"/>
<dbReference type="PANTHER" id="PTHR43133">
    <property type="entry name" value="RNA POLYMERASE ECF-TYPE SIGMA FACTO"/>
    <property type="match status" value="1"/>
</dbReference>
<comment type="similarity">
    <text evidence="1">Belongs to the sigma-70 factor family. ECF subfamily.</text>
</comment>
<evidence type="ECO:0000313" key="7">
    <source>
        <dbReference type="Proteomes" id="UP000292262"/>
    </source>
</evidence>